<sequence>MIYNEKNEYKYHHGHDHSHDGCEHSQEHVHGGHNHAHEVSTDCSCPSNLNKEEETLKILLGHWVEHNESHEEGFKEWIEKAKLMGKLQTAEFIQKAVGFMEEADEMLRKAKKNM</sequence>
<evidence type="ECO:0000313" key="4">
    <source>
        <dbReference type="Proteomes" id="UP000622687"/>
    </source>
</evidence>
<dbReference type="InterPro" id="IPR058493">
    <property type="entry name" value="DUF8180"/>
</dbReference>
<evidence type="ECO:0000259" key="2">
    <source>
        <dbReference type="Pfam" id="PF26551"/>
    </source>
</evidence>
<dbReference type="EMBL" id="JAEEGB010000038">
    <property type="protein sequence ID" value="MBI6875150.1"/>
    <property type="molecule type" value="Genomic_DNA"/>
</dbReference>
<comment type="caution">
    <text evidence="3">The sequence shown here is derived from an EMBL/GenBank/DDBJ whole genome shotgun (WGS) entry which is preliminary data.</text>
</comment>
<accession>A0A934HVN8</accession>
<dbReference type="Proteomes" id="UP000622687">
    <property type="component" value="Unassembled WGS sequence"/>
</dbReference>
<feature type="compositionally biased region" description="Basic and acidic residues" evidence="1">
    <location>
        <begin position="12"/>
        <end position="40"/>
    </location>
</feature>
<feature type="region of interest" description="Disordered" evidence="1">
    <location>
        <begin position="12"/>
        <end position="46"/>
    </location>
</feature>
<evidence type="ECO:0000313" key="3">
    <source>
        <dbReference type="EMBL" id="MBI6875150.1"/>
    </source>
</evidence>
<proteinExistence type="predicted"/>
<feature type="domain" description="DUF8180" evidence="2">
    <location>
        <begin position="56"/>
        <end position="114"/>
    </location>
</feature>
<keyword evidence="4" id="KW-1185">Reference proteome</keyword>
<protein>
    <recommendedName>
        <fullName evidence="2">DUF8180 domain-containing protein</fullName>
    </recommendedName>
</protein>
<dbReference type="RefSeq" id="WP_211144505.1">
    <property type="nucleotide sequence ID" value="NZ_JAEEGB010000038.1"/>
</dbReference>
<name>A0A934HVN8_9CLOT</name>
<organism evidence="3 4">
    <name type="scientific">Clostridium aciditolerans</name>
    <dbReference type="NCBI Taxonomy" id="339861"/>
    <lineage>
        <taxon>Bacteria</taxon>
        <taxon>Bacillati</taxon>
        <taxon>Bacillota</taxon>
        <taxon>Clostridia</taxon>
        <taxon>Eubacteriales</taxon>
        <taxon>Clostridiaceae</taxon>
        <taxon>Clostridium</taxon>
    </lineage>
</organism>
<evidence type="ECO:0000256" key="1">
    <source>
        <dbReference type="SAM" id="MobiDB-lite"/>
    </source>
</evidence>
<gene>
    <name evidence="3" type="ORF">I6U51_20970</name>
</gene>
<dbReference type="AlphaFoldDB" id="A0A934HVN8"/>
<reference evidence="3" key="1">
    <citation type="submission" date="2020-12" db="EMBL/GenBank/DDBJ databases">
        <title>Clostridium thailandense sp. nov., a novel acetogenic bacterium isolated from peat land soil in Thailand.</title>
        <authorList>
            <person name="Chaikitkaew S."/>
            <person name="Birkeland N.K."/>
        </authorList>
    </citation>
    <scope>NUCLEOTIDE SEQUENCE</scope>
    <source>
        <strain evidence="3">DSM 17425</strain>
    </source>
</reference>
<dbReference type="Pfam" id="PF26551">
    <property type="entry name" value="DUF8180"/>
    <property type="match status" value="1"/>
</dbReference>